<keyword evidence="4 7" id="KW-0812">Transmembrane</keyword>
<dbReference type="GO" id="GO:0055085">
    <property type="term" value="P:transmembrane transport"/>
    <property type="evidence" value="ECO:0007669"/>
    <property type="project" value="InterPro"/>
</dbReference>
<dbReference type="Proteomes" id="UP000245202">
    <property type="component" value="Unassembled WGS sequence"/>
</dbReference>
<feature type="transmembrane region" description="Helical" evidence="7">
    <location>
        <begin position="12"/>
        <end position="32"/>
    </location>
</feature>
<reference evidence="9 10" key="1">
    <citation type="submission" date="2017-08" db="EMBL/GenBank/DDBJ databases">
        <title>Substantial Increase in Enzyme Production by Combined Drug-Resistance Mutations in Paenibacillus agaridevorans.</title>
        <authorList>
            <person name="Tanaka Y."/>
            <person name="Funane K."/>
            <person name="Hosaka T."/>
            <person name="Shiwa Y."/>
            <person name="Fujita N."/>
            <person name="Miyazaki T."/>
            <person name="Yoshikawa H."/>
            <person name="Murakami K."/>
            <person name="Kasahara K."/>
            <person name="Inaoka T."/>
            <person name="Hiraga Y."/>
            <person name="Ochi K."/>
        </authorList>
    </citation>
    <scope>NUCLEOTIDE SEQUENCE [LARGE SCALE GENOMIC DNA]</scope>
    <source>
        <strain evidence="9 10">T-3040</strain>
    </source>
</reference>
<comment type="caution">
    <text evidence="9">The sequence shown here is derived from an EMBL/GenBank/DDBJ whole genome shotgun (WGS) entry which is preliminary data.</text>
</comment>
<dbReference type="InterPro" id="IPR051393">
    <property type="entry name" value="ABC_transporter_permease"/>
</dbReference>
<dbReference type="CDD" id="cd06261">
    <property type="entry name" value="TM_PBP2"/>
    <property type="match status" value="1"/>
</dbReference>
<comment type="similarity">
    <text evidence="7">Belongs to the binding-protein-dependent transport system permease family.</text>
</comment>
<feature type="transmembrane region" description="Helical" evidence="7">
    <location>
        <begin position="173"/>
        <end position="192"/>
    </location>
</feature>
<evidence type="ECO:0000256" key="1">
    <source>
        <dbReference type="ARBA" id="ARBA00004651"/>
    </source>
</evidence>
<feature type="transmembrane region" description="Helical" evidence="7">
    <location>
        <begin position="112"/>
        <end position="132"/>
    </location>
</feature>
<feature type="transmembrane region" description="Helical" evidence="7">
    <location>
        <begin position="275"/>
        <end position="293"/>
    </location>
</feature>
<dbReference type="Pfam" id="PF00528">
    <property type="entry name" value="BPD_transp_1"/>
    <property type="match status" value="1"/>
</dbReference>
<dbReference type="GO" id="GO:0005886">
    <property type="term" value="C:plasma membrane"/>
    <property type="evidence" value="ECO:0007669"/>
    <property type="project" value="UniProtKB-SubCell"/>
</dbReference>
<dbReference type="AlphaFoldDB" id="A0A2R5EKL2"/>
<dbReference type="RefSeq" id="WP_108992273.1">
    <property type="nucleotide sequence ID" value="NZ_BDQX01000078.1"/>
</dbReference>
<keyword evidence="2 7" id="KW-0813">Transport</keyword>
<evidence type="ECO:0000256" key="2">
    <source>
        <dbReference type="ARBA" id="ARBA00022448"/>
    </source>
</evidence>
<keyword evidence="3" id="KW-1003">Cell membrane</keyword>
<feature type="transmembrane region" description="Helical" evidence="7">
    <location>
        <begin position="213"/>
        <end position="231"/>
    </location>
</feature>
<proteinExistence type="inferred from homology"/>
<feature type="transmembrane region" description="Helical" evidence="7">
    <location>
        <begin position="76"/>
        <end position="100"/>
    </location>
</feature>
<dbReference type="PANTHER" id="PTHR30193:SF44">
    <property type="entry name" value="LACTOSE TRANSPORT SYSTEM PERMEASE PROTEIN LACF"/>
    <property type="match status" value="1"/>
</dbReference>
<evidence type="ECO:0000259" key="8">
    <source>
        <dbReference type="PROSITE" id="PS50928"/>
    </source>
</evidence>
<keyword evidence="5 7" id="KW-1133">Transmembrane helix</keyword>
<feature type="domain" description="ABC transmembrane type-1" evidence="8">
    <location>
        <begin position="72"/>
        <end position="289"/>
    </location>
</feature>
<gene>
    <name evidence="9" type="ORF">PAT3040_01710</name>
</gene>
<evidence type="ECO:0000313" key="9">
    <source>
        <dbReference type="EMBL" id="GBG07162.1"/>
    </source>
</evidence>
<evidence type="ECO:0000313" key="10">
    <source>
        <dbReference type="Proteomes" id="UP000245202"/>
    </source>
</evidence>
<keyword evidence="10" id="KW-1185">Reference proteome</keyword>
<accession>A0A2R5EKL2</accession>
<sequence length="303" mass="34543">MGFFKEIYRNRSLYTLALPGLLFLVIFAYIPMFGHLIAFKKFNATIGFWNSPWVGFKNFEFFFSSGQWLEVTWNTIFLNSLFIIFGLGLAVVMAILLNEIRLAIVKRFAQSIIFMPYFISWMVVSLMVYALLNTTDGMINQMLKSLGMDAVGWYNNANFWPSILTIVYVWKMAGYYSIIFLASITGISSDYYESARIDGATRFQQIRHITLPLIRPTIIVLALLAVGRIFYGDFAMIYGIIGDNAALFSTTDVIDTFSYRALRQLGDFGMSSSVALYQSIMGVVAIILFNWIIRKVDKDSALF</sequence>
<protein>
    <submittedName>
        <fullName evidence="9">Sugar ABC transporter permease</fullName>
    </submittedName>
</protein>
<comment type="subcellular location">
    <subcellularLocation>
        <location evidence="1 7">Cell membrane</location>
        <topology evidence="1 7">Multi-pass membrane protein</topology>
    </subcellularLocation>
</comment>
<evidence type="ECO:0000256" key="6">
    <source>
        <dbReference type="ARBA" id="ARBA00023136"/>
    </source>
</evidence>
<name>A0A2R5EKL2_9BACL</name>
<dbReference type="InterPro" id="IPR035906">
    <property type="entry name" value="MetI-like_sf"/>
</dbReference>
<keyword evidence="6 7" id="KW-0472">Membrane</keyword>
<evidence type="ECO:0000256" key="7">
    <source>
        <dbReference type="RuleBase" id="RU363032"/>
    </source>
</evidence>
<dbReference type="EMBL" id="BDQX01000078">
    <property type="protein sequence ID" value="GBG07162.1"/>
    <property type="molecule type" value="Genomic_DNA"/>
</dbReference>
<organism evidence="9 10">
    <name type="scientific">Paenibacillus agaridevorans</name>
    <dbReference type="NCBI Taxonomy" id="171404"/>
    <lineage>
        <taxon>Bacteria</taxon>
        <taxon>Bacillati</taxon>
        <taxon>Bacillota</taxon>
        <taxon>Bacilli</taxon>
        <taxon>Bacillales</taxon>
        <taxon>Paenibacillaceae</taxon>
        <taxon>Paenibacillus</taxon>
    </lineage>
</organism>
<evidence type="ECO:0000256" key="3">
    <source>
        <dbReference type="ARBA" id="ARBA00022475"/>
    </source>
</evidence>
<dbReference type="PANTHER" id="PTHR30193">
    <property type="entry name" value="ABC TRANSPORTER PERMEASE PROTEIN"/>
    <property type="match status" value="1"/>
</dbReference>
<dbReference type="PROSITE" id="PS50928">
    <property type="entry name" value="ABC_TM1"/>
    <property type="match status" value="1"/>
</dbReference>
<evidence type="ECO:0000256" key="4">
    <source>
        <dbReference type="ARBA" id="ARBA00022692"/>
    </source>
</evidence>
<dbReference type="InterPro" id="IPR000515">
    <property type="entry name" value="MetI-like"/>
</dbReference>
<evidence type="ECO:0000256" key="5">
    <source>
        <dbReference type="ARBA" id="ARBA00022989"/>
    </source>
</evidence>
<dbReference type="SUPFAM" id="SSF161098">
    <property type="entry name" value="MetI-like"/>
    <property type="match status" value="1"/>
</dbReference>
<dbReference type="Gene3D" id="1.10.3720.10">
    <property type="entry name" value="MetI-like"/>
    <property type="match status" value="1"/>
</dbReference>